<dbReference type="CDD" id="cd06171">
    <property type="entry name" value="Sigma70_r4"/>
    <property type="match status" value="1"/>
</dbReference>
<reference evidence="8" key="1">
    <citation type="submission" date="2020-01" db="EMBL/GenBank/DDBJ databases">
        <authorList>
            <person name="Meier V. D."/>
            <person name="Meier V D."/>
        </authorList>
    </citation>
    <scope>NUCLEOTIDE SEQUENCE</scope>
    <source>
        <strain evidence="8">HLG_WM_MAG_10</strain>
    </source>
</reference>
<dbReference type="SUPFAM" id="SSF88946">
    <property type="entry name" value="Sigma2 domain of RNA polymerase sigma factors"/>
    <property type="match status" value="1"/>
</dbReference>
<dbReference type="PANTHER" id="PTHR43133">
    <property type="entry name" value="RNA POLYMERASE ECF-TYPE SIGMA FACTO"/>
    <property type="match status" value="1"/>
</dbReference>
<protein>
    <submittedName>
        <fullName evidence="8">RNA polymerase, sigma-24 subunit, ecf subfamily protein</fullName>
    </submittedName>
</protein>
<dbReference type="InterPro" id="IPR007627">
    <property type="entry name" value="RNA_pol_sigma70_r2"/>
</dbReference>
<dbReference type="Pfam" id="PF08281">
    <property type="entry name" value="Sigma70_r4_2"/>
    <property type="match status" value="1"/>
</dbReference>
<dbReference type="AlphaFoldDB" id="A0A6S6UFR3"/>
<keyword evidence="4" id="KW-0238">DNA-binding</keyword>
<evidence type="ECO:0000259" key="7">
    <source>
        <dbReference type="Pfam" id="PF08281"/>
    </source>
</evidence>
<dbReference type="InterPro" id="IPR014284">
    <property type="entry name" value="RNA_pol_sigma-70_dom"/>
</dbReference>
<evidence type="ECO:0000256" key="4">
    <source>
        <dbReference type="ARBA" id="ARBA00023125"/>
    </source>
</evidence>
<name>A0A6S6UFR3_9BACT</name>
<dbReference type="GO" id="GO:0006352">
    <property type="term" value="P:DNA-templated transcription initiation"/>
    <property type="evidence" value="ECO:0007669"/>
    <property type="project" value="InterPro"/>
</dbReference>
<dbReference type="NCBIfam" id="TIGR02937">
    <property type="entry name" value="sigma70-ECF"/>
    <property type="match status" value="1"/>
</dbReference>
<keyword evidence="3" id="KW-0731">Sigma factor</keyword>
<organism evidence="8">
    <name type="scientific">uncultured Aureispira sp</name>
    <dbReference type="NCBI Taxonomy" id="1331704"/>
    <lineage>
        <taxon>Bacteria</taxon>
        <taxon>Pseudomonadati</taxon>
        <taxon>Bacteroidota</taxon>
        <taxon>Saprospiria</taxon>
        <taxon>Saprospirales</taxon>
        <taxon>Saprospiraceae</taxon>
        <taxon>Aureispira</taxon>
        <taxon>environmental samples</taxon>
    </lineage>
</organism>
<evidence type="ECO:0000259" key="6">
    <source>
        <dbReference type="Pfam" id="PF04542"/>
    </source>
</evidence>
<evidence type="ECO:0000256" key="2">
    <source>
        <dbReference type="ARBA" id="ARBA00023015"/>
    </source>
</evidence>
<evidence type="ECO:0000256" key="3">
    <source>
        <dbReference type="ARBA" id="ARBA00023082"/>
    </source>
</evidence>
<feature type="domain" description="RNA polymerase sigma-70 region 2" evidence="6">
    <location>
        <begin position="63"/>
        <end position="130"/>
    </location>
</feature>
<dbReference type="EMBL" id="CACVAQ010000432">
    <property type="protein sequence ID" value="CAA6828544.1"/>
    <property type="molecule type" value="Genomic_DNA"/>
</dbReference>
<evidence type="ECO:0000256" key="1">
    <source>
        <dbReference type="ARBA" id="ARBA00010641"/>
    </source>
</evidence>
<dbReference type="InterPro" id="IPR036388">
    <property type="entry name" value="WH-like_DNA-bd_sf"/>
</dbReference>
<keyword evidence="2" id="KW-0805">Transcription regulation</keyword>
<dbReference type="SUPFAM" id="SSF88659">
    <property type="entry name" value="Sigma3 and sigma4 domains of RNA polymerase sigma factors"/>
    <property type="match status" value="1"/>
</dbReference>
<dbReference type="InterPro" id="IPR039425">
    <property type="entry name" value="RNA_pol_sigma-70-like"/>
</dbReference>
<accession>A0A6S6UFR3</accession>
<dbReference type="GO" id="GO:0016987">
    <property type="term" value="F:sigma factor activity"/>
    <property type="evidence" value="ECO:0007669"/>
    <property type="project" value="UniProtKB-KW"/>
</dbReference>
<evidence type="ECO:0000256" key="5">
    <source>
        <dbReference type="ARBA" id="ARBA00023163"/>
    </source>
</evidence>
<dbReference type="Pfam" id="PF04542">
    <property type="entry name" value="Sigma70_r2"/>
    <property type="match status" value="1"/>
</dbReference>
<dbReference type="Gene3D" id="1.10.10.10">
    <property type="entry name" value="Winged helix-like DNA-binding domain superfamily/Winged helix DNA-binding domain"/>
    <property type="match status" value="1"/>
</dbReference>
<dbReference type="GO" id="GO:0003677">
    <property type="term" value="F:DNA binding"/>
    <property type="evidence" value="ECO:0007669"/>
    <property type="project" value="UniProtKB-KW"/>
</dbReference>
<dbReference type="InterPro" id="IPR013325">
    <property type="entry name" value="RNA_pol_sigma_r2"/>
</dbReference>
<feature type="domain" description="RNA polymerase sigma factor 70 region 4 type 2" evidence="7">
    <location>
        <begin position="163"/>
        <end position="214"/>
    </location>
</feature>
<dbReference type="InterPro" id="IPR013324">
    <property type="entry name" value="RNA_pol_sigma_r3/r4-like"/>
</dbReference>
<keyword evidence="5" id="KW-0804">Transcription</keyword>
<proteinExistence type="inferred from homology"/>
<dbReference type="PANTHER" id="PTHR43133:SF8">
    <property type="entry name" value="RNA POLYMERASE SIGMA FACTOR HI_1459-RELATED"/>
    <property type="match status" value="1"/>
</dbReference>
<evidence type="ECO:0000313" key="8">
    <source>
        <dbReference type="EMBL" id="CAA6828544.1"/>
    </source>
</evidence>
<dbReference type="InterPro" id="IPR013249">
    <property type="entry name" value="RNA_pol_sigma70_r4_t2"/>
</dbReference>
<gene>
    <name evidence="8" type="ORF">HELGO_WM55532</name>
</gene>
<dbReference type="Gene3D" id="1.10.1740.10">
    <property type="match status" value="1"/>
</dbReference>
<sequence>MKKKKSRLWQKLSKTHIVLPPPLSNQAGVMPLNKKNAFYKELSDVEIISLISKEQKTDLFEVLYDRYAPIIYRKCVSLTKDQNTAKDLMQDIMIKIFLNIAQFEGRSTFSLWVNTVSYNHCMQYFKLKKRLLISPEELSGYETLAIQDIEKEHKELQQIKVDQLMFLLKKLKSEYRLVLVMRYFSDMSVKEIAESLEVGESAVKMRLKRGRAKLAELFNQSNEAS</sequence>
<comment type="similarity">
    <text evidence="1">Belongs to the sigma-70 factor family. ECF subfamily.</text>
</comment>